<evidence type="ECO:0000256" key="3">
    <source>
        <dbReference type="ARBA" id="ARBA00022692"/>
    </source>
</evidence>
<dbReference type="GO" id="GO:0016020">
    <property type="term" value="C:membrane"/>
    <property type="evidence" value="ECO:0007669"/>
    <property type="project" value="UniProtKB-SubCell"/>
</dbReference>
<accession>A0A6A6HWJ8</accession>
<evidence type="ECO:0000256" key="2">
    <source>
        <dbReference type="ARBA" id="ARBA00006824"/>
    </source>
</evidence>
<dbReference type="GeneID" id="54579538"/>
<dbReference type="InterPro" id="IPR007248">
    <property type="entry name" value="Mpv17_PMP22"/>
</dbReference>
<comment type="subcellular location">
    <subcellularLocation>
        <location evidence="1">Membrane</location>
        <topology evidence="1">Multi-pass membrane protein</topology>
    </subcellularLocation>
</comment>
<dbReference type="RefSeq" id="XP_033676947.1">
    <property type="nucleotide sequence ID" value="XM_033826208.1"/>
</dbReference>
<organism evidence="8 9">
    <name type="scientific">Trematosphaeria pertusa</name>
    <dbReference type="NCBI Taxonomy" id="390896"/>
    <lineage>
        <taxon>Eukaryota</taxon>
        <taxon>Fungi</taxon>
        <taxon>Dikarya</taxon>
        <taxon>Ascomycota</taxon>
        <taxon>Pezizomycotina</taxon>
        <taxon>Dothideomycetes</taxon>
        <taxon>Pleosporomycetidae</taxon>
        <taxon>Pleosporales</taxon>
        <taxon>Massarineae</taxon>
        <taxon>Trematosphaeriaceae</taxon>
        <taxon>Trematosphaeria</taxon>
    </lineage>
</organism>
<evidence type="ECO:0000313" key="9">
    <source>
        <dbReference type="Proteomes" id="UP000800094"/>
    </source>
</evidence>
<sequence>MIRPTCAWARLGLRRTTLLTAPHTRAGTLTGFANASHVAGRTAARIGRRYNASHHPPGAPVAHKAPETTKTIPGPSWLWLEPIYEPFRAYGRIQQRRPYMTQFVSALVIYFVGDLVAQSIGSALPAVETEEEERTEGEGEEEEEEKGWVQEWYDNRDWARTGRALMIGGLAAVPGYKWFLWLGNSFNYGSKVLSLTTKVAVNQVLFTPIFNTYFFGMQSLLSGATLPEISERIKNTVPTSWLNSCKIWPAITAFSFTFIPLQYRSIFGGVIAIGWQTYLSLLNQRAAAEEAVEHAHGHEQEEVRHKEVAGRERDTERQCEGEKCAA</sequence>
<reference evidence="8" key="1">
    <citation type="journal article" date="2020" name="Stud. Mycol.">
        <title>101 Dothideomycetes genomes: a test case for predicting lifestyles and emergence of pathogens.</title>
        <authorList>
            <person name="Haridas S."/>
            <person name="Albert R."/>
            <person name="Binder M."/>
            <person name="Bloem J."/>
            <person name="Labutti K."/>
            <person name="Salamov A."/>
            <person name="Andreopoulos B."/>
            <person name="Baker S."/>
            <person name="Barry K."/>
            <person name="Bills G."/>
            <person name="Bluhm B."/>
            <person name="Cannon C."/>
            <person name="Castanera R."/>
            <person name="Culley D."/>
            <person name="Daum C."/>
            <person name="Ezra D."/>
            <person name="Gonzalez J."/>
            <person name="Henrissat B."/>
            <person name="Kuo A."/>
            <person name="Liang C."/>
            <person name="Lipzen A."/>
            <person name="Lutzoni F."/>
            <person name="Magnuson J."/>
            <person name="Mondo S."/>
            <person name="Nolan M."/>
            <person name="Ohm R."/>
            <person name="Pangilinan J."/>
            <person name="Park H.-J."/>
            <person name="Ramirez L."/>
            <person name="Alfaro M."/>
            <person name="Sun H."/>
            <person name="Tritt A."/>
            <person name="Yoshinaga Y."/>
            <person name="Zwiers L.-H."/>
            <person name="Turgeon B."/>
            <person name="Goodwin S."/>
            <person name="Spatafora J."/>
            <person name="Crous P."/>
            <person name="Grigoriev I."/>
        </authorList>
    </citation>
    <scope>NUCLEOTIDE SEQUENCE</scope>
    <source>
        <strain evidence="8">CBS 122368</strain>
    </source>
</reference>
<protein>
    <submittedName>
        <fullName evidence="8">Uncharacterized protein</fullName>
    </submittedName>
</protein>
<keyword evidence="4" id="KW-1133">Transmembrane helix</keyword>
<keyword evidence="3" id="KW-0812">Transmembrane</keyword>
<evidence type="ECO:0000313" key="8">
    <source>
        <dbReference type="EMBL" id="KAF2241943.1"/>
    </source>
</evidence>
<feature type="compositionally biased region" description="Acidic residues" evidence="7">
    <location>
        <begin position="128"/>
        <end position="145"/>
    </location>
</feature>
<evidence type="ECO:0000256" key="4">
    <source>
        <dbReference type="ARBA" id="ARBA00022989"/>
    </source>
</evidence>
<feature type="region of interest" description="Disordered" evidence="7">
    <location>
        <begin position="126"/>
        <end position="146"/>
    </location>
</feature>
<dbReference type="GO" id="GO:0005739">
    <property type="term" value="C:mitochondrion"/>
    <property type="evidence" value="ECO:0007669"/>
    <property type="project" value="TreeGrafter"/>
</dbReference>
<evidence type="ECO:0000256" key="5">
    <source>
        <dbReference type="ARBA" id="ARBA00023136"/>
    </source>
</evidence>
<dbReference type="PANTHER" id="PTHR11266:SF113">
    <property type="entry name" value="MEMBRANE PROTEIN, MPV17_PMP22 FAMILY, PUTATIVE (AFU_ORTHOLOGUE AFUA_1G13840)-RELATED"/>
    <property type="match status" value="1"/>
</dbReference>
<name>A0A6A6HWJ8_9PLEO</name>
<keyword evidence="5" id="KW-0472">Membrane</keyword>
<dbReference type="PANTHER" id="PTHR11266">
    <property type="entry name" value="PEROXISOMAL MEMBRANE PROTEIN 2, PXMP2 MPV17"/>
    <property type="match status" value="1"/>
</dbReference>
<dbReference type="Proteomes" id="UP000800094">
    <property type="component" value="Unassembled WGS sequence"/>
</dbReference>
<evidence type="ECO:0000256" key="6">
    <source>
        <dbReference type="RuleBase" id="RU363053"/>
    </source>
</evidence>
<dbReference type="AlphaFoldDB" id="A0A6A6HWJ8"/>
<dbReference type="EMBL" id="ML987209">
    <property type="protein sequence ID" value="KAF2241943.1"/>
    <property type="molecule type" value="Genomic_DNA"/>
</dbReference>
<feature type="region of interest" description="Disordered" evidence="7">
    <location>
        <begin position="292"/>
        <end position="326"/>
    </location>
</feature>
<gene>
    <name evidence="8" type="ORF">BU26DRAFT_495115</name>
</gene>
<evidence type="ECO:0000256" key="1">
    <source>
        <dbReference type="ARBA" id="ARBA00004141"/>
    </source>
</evidence>
<comment type="similarity">
    <text evidence="2 6">Belongs to the peroxisomal membrane protein PXMP2/4 family.</text>
</comment>
<dbReference type="OrthoDB" id="430207at2759"/>
<proteinExistence type="inferred from homology"/>
<evidence type="ECO:0000256" key="7">
    <source>
        <dbReference type="SAM" id="MobiDB-lite"/>
    </source>
</evidence>
<keyword evidence="9" id="KW-1185">Reference proteome</keyword>
<dbReference type="Pfam" id="PF04117">
    <property type="entry name" value="Mpv17_PMP22"/>
    <property type="match status" value="1"/>
</dbReference>